<organism evidence="5">
    <name type="scientific">marine metagenome</name>
    <dbReference type="NCBI Taxonomy" id="408172"/>
    <lineage>
        <taxon>unclassified sequences</taxon>
        <taxon>metagenomes</taxon>
        <taxon>ecological metagenomes</taxon>
    </lineage>
</organism>
<protein>
    <recommendedName>
        <fullName evidence="4">ABC transporter domain-containing protein</fullName>
    </recommendedName>
</protein>
<feature type="non-terminal residue" evidence="5">
    <location>
        <position position="1"/>
    </location>
</feature>
<dbReference type="InterPro" id="IPR050319">
    <property type="entry name" value="ABC_transp_ATP-bind"/>
</dbReference>
<dbReference type="Pfam" id="PF00005">
    <property type="entry name" value="ABC_tran"/>
    <property type="match status" value="1"/>
</dbReference>
<evidence type="ECO:0000259" key="4">
    <source>
        <dbReference type="PROSITE" id="PS50893"/>
    </source>
</evidence>
<keyword evidence="3" id="KW-0067">ATP-binding</keyword>
<dbReference type="GO" id="GO:0016887">
    <property type="term" value="F:ATP hydrolysis activity"/>
    <property type="evidence" value="ECO:0007669"/>
    <property type="project" value="InterPro"/>
</dbReference>
<evidence type="ECO:0000313" key="5">
    <source>
        <dbReference type="EMBL" id="SVA48474.1"/>
    </source>
</evidence>
<dbReference type="InterPro" id="IPR003439">
    <property type="entry name" value="ABC_transporter-like_ATP-bd"/>
</dbReference>
<keyword evidence="1" id="KW-0813">Transport</keyword>
<proteinExistence type="predicted"/>
<evidence type="ECO:0000256" key="3">
    <source>
        <dbReference type="ARBA" id="ARBA00022840"/>
    </source>
</evidence>
<reference evidence="5" key="1">
    <citation type="submission" date="2018-05" db="EMBL/GenBank/DDBJ databases">
        <authorList>
            <person name="Lanie J.A."/>
            <person name="Ng W.-L."/>
            <person name="Kazmierczak K.M."/>
            <person name="Andrzejewski T.M."/>
            <person name="Davidsen T.M."/>
            <person name="Wayne K.J."/>
            <person name="Tettelin H."/>
            <person name="Glass J.I."/>
            <person name="Rusch D."/>
            <person name="Podicherti R."/>
            <person name="Tsui H.-C.T."/>
            <person name="Winkler M.E."/>
        </authorList>
    </citation>
    <scope>NUCLEOTIDE SEQUENCE</scope>
</reference>
<dbReference type="Gene3D" id="3.40.50.300">
    <property type="entry name" value="P-loop containing nucleotide triphosphate hydrolases"/>
    <property type="match status" value="1"/>
</dbReference>
<dbReference type="InterPro" id="IPR027417">
    <property type="entry name" value="P-loop_NTPase"/>
</dbReference>
<dbReference type="PANTHER" id="PTHR43776:SF8">
    <property type="entry name" value="ABC TRANSPORTER, ATP-BINDING PROTEIN"/>
    <property type="match status" value="1"/>
</dbReference>
<feature type="domain" description="ABC transporter" evidence="4">
    <location>
        <begin position="1"/>
        <end position="194"/>
    </location>
</feature>
<keyword evidence="2" id="KW-0547">Nucleotide-binding</keyword>
<dbReference type="PROSITE" id="PS00211">
    <property type="entry name" value="ABC_TRANSPORTER_1"/>
    <property type="match status" value="1"/>
</dbReference>
<name>A0A381W7I2_9ZZZZ</name>
<dbReference type="EMBL" id="UINC01010941">
    <property type="protein sequence ID" value="SVA48474.1"/>
    <property type="molecule type" value="Genomic_DNA"/>
</dbReference>
<dbReference type="GO" id="GO:0005524">
    <property type="term" value="F:ATP binding"/>
    <property type="evidence" value="ECO:0007669"/>
    <property type="project" value="UniProtKB-KW"/>
</dbReference>
<dbReference type="SUPFAM" id="SSF52540">
    <property type="entry name" value="P-loop containing nucleoside triphosphate hydrolases"/>
    <property type="match status" value="1"/>
</dbReference>
<evidence type="ECO:0000256" key="1">
    <source>
        <dbReference type="ARBA" id="ARBA00022448"/>
    </source>
</evidence>
<dbReference type="PANTHER" id="PTHR43776">
    <property type="entry name" value="TRANSPORT ATP-BINDING PROTEIN"/>
    <property type="match status" value="1"/>
</dbReference>
<dbReference type="PROSITE" id="PS50893">
    <property type="entry name" value="ABC_TRANSPORTER_2"/>
    <property type="match status" value="1"/>
</dbReference>
<sequence>MDTDHLSTDKTQNILKNISINITRNSIVGIAGKSGCGKTTLGKIITNYFKYSSIKPKKTGEIVYINQDSKRYNVESNDFENEFKISPIQMIFQEPKASLNMKMNLKKQLREAILLKNNKINEMDMNELVQKLSSELYIEDLLDKKPENISGGQRRRFGIAKILALKPDLILADEPVASLDVSIKYEILEVLYKL</sequence>
<feature type="non-terminal residue" evidence="5">
    <location>
        <position position="194"/>
    </location>
</feature>
<dbReference type="InterPro" id="IPR017871">
    <property type="entry name" value="ABC_transporter-like_CS"/>
</dbReference>
<dbReference type="AlphaFoldDB" id="A0A381W7I2"/>
<accession>A0A381W7I2</accession>
<evidence type="ECO:0000256" key="2">
    <source>
        <dbReference type="ARBA" id="ARBA00022741"/>
    </source>
</evidence>
<gene>
    <name evidence="5" type="ORF">METZ01_LOCUS101328</name>
</gene>